<feature type="compositionally biased region" description="Basic and acidic residues" evidence="1">
    <location>
        <begin position="47"/>
        <end position="60"/>
    </location>
</feature>
<proteinExistence type="predicted"/>
<dbReference type="InterPro" id="IPR046208">
    <property type="entry name" value="DUF6241"/>
</dbReference>
<evidence type="ECO:0000313" key="3">
    <source>
        <dbReference type="Proteomes" id="UP000266016"/>
    </source>
</evidence>
<dbReference type="EMBL" id="QWVS01000035">
    <property type="protein sequence ID" value="RID83342.1"/>
    <property type="molecule type" value="Genomic_DNA"/>
</dbReference>
<dbReference type="AlphaFoldDB" id="A0A398B0P8"/>
<protein>
    <submittedName>
        <fullName evidence="2">Uncharacterized protein</fullName>
    </submittedName>
</protein>
<organism evidence="2 3">
    <name type="scientific">Peribacillus asahii</name>
    <dbReference type="NCBI Taxonomy" id="228899"/>
    <lineage>
        <taxon>Bacteria</taxon>
        <taxon>Bacillati</taxon>
        <taxon>Bacillota</taxon>
        <taxon>Bacilli</taxon>
        <taxon>Bacillales</taxon>
        <taxon>Bacillaceae</taxon>
        <taxon>Peribacillus</taxon>
    </lineage>
</organism>
<evidence type="ECO:0000256" key="1">
    <source>
        <dbReference type="SAM" id="MobiDB-lite"/>
    </source>
</evidence>
<evidence type="ECO:0000313" key="2">
    <source>
        <dbReference type="EMBL" id="RID83342.1"/>
    </source>
</evidence>
<sequence>MKQKFKKFTIIATGLIIVGGLVSYKILENAHDYESAKSAEMSGSKYEQLKEEKKKAEEQTARIGGATSKTGLTDDSGEYEVISVMHKMTHQKVASEDKWGAVQMTSSNIDEVMAIVEANDFKNEDSLLNILKKWKREDFDAVVQDHNYFWELQNGTIGKAYGKLSEEEEAKFIENNFK</sequence>
<name>A0A398B0P8_9BACI</name>
<comment type="caution">
    <text evidence="2">The sequence shown here is derived from an EMBL/GenBank/DDBJ whole genome shotgun (WGS) entry which is preliminary data.</text>
</comment>
<keyword evidence="3" id="KW-1185">Reference proteome</keyword>
<dbReference type="Proteomes" id="UP000266016">
    <property type="component" value="Unassembled WGS sequence"/>
</dbReference>
<reference evidence="2 3" key="1">
    <citation type="submission" date="2018-08" db="EMBL/GenBank/DDBJ databases">
        <title>Bacillus jemisoniae sp. nov., Bacillus chryseoplanitiae sp. nov., Bacillus resnikiae sp. nov., and Bacillus frankliniae sp. nov., isolated from Viking spacecraft and associated surfaces.</title>
        <authorList>
            <person name="Seuylemezian A."/>
            <person name="Vaishampayan P."/>
        </authorList>
    </citation>
    <scope>NUCLEOTIDE SEQUENCE [LARGE SCALE GENOMIC DNA]</scope>
    <source>
        <strain evidence="2 3">MA001</strain>
    </source>
</reference>
<accession>A0A398B0P8</accession>
<dbReference type="Pfam" id="PF19754">
    <property type="entry name" value="DUF6241"/>
    <property type="match status" value="1"/>
</dbReference>
<gene>
    <name evidence="2" type="ORF">D1953_16465</name>
</gene>
<feature type="region of interest" description="Disordered" evidence="1">
    <location>
        <begin position="37"/>
        <end position="60"/>
    </location>
</feature>